<accession>X1G7Y6</accession>
<evidence type="ECO:0008006" key="2">
    <source>
        <dbReference type="Google" id="ProtNLM"/>
    </source>
</evidence>
<dbReference type="Gene3D" id="2.40.10.10">
    <property type="entry name" value="Trypsin-like serine proteases"/>
    <property type="match status" value="1"/>
</dbReference>
<dbReference type="Pfam" id="PF13365">
    <property type="entry name" value="Trypsin_2"/>
    <property type="match status" value="1"/>
</dbReference>
<dbReference type="SUPFAM" id="SSF50494">
    <property type="entry name" value="Trypsin-like serine proteases"/>
    <property type="match status" value="1"/>
</dbReference>
<dbReference type="EMBL" id="BARU01008166">
    <property type="protein sequence ID" value="GAH37669.1"/>
    <property type="molecule type" value="Genomic_DNA"/>
</dbReference>
<proteinExistence type="predicted"/>
<sequence>MQKLPEEEQEYYAKEVYKNGFSLELLKSIKEGKTIKEPASAPTLPFLTKPKEKLIESLPSLIRRIEPSIVSVFTYDKKGNILRLGSGFFISQNGDIITNYHVLQGASSAEVKTSDGKTHSITYIVAGDEQSDIIRLSVDIPSKYV</sequence>
<comment type="caution">
    <text evidence="1">The sequence shown here is derived from an EMBL/GenBank/DDBJ whole genome shotgun (WGS) entry which is preliminary data.</text>
</comment>
<dbReference type="InterPro" id="IPR043504">
    <property type="entry name" value="Peptidase_S1_PA_chymotrypsin"/>
</dbReference>
<feature type="non-terminal residue" evidence="1">
    <location>
        <position position="145"/>
    </location>
</feature>
<organism evidence="1">
    <name type="scientific">marine sediment metagenome</name>
    <dbReference type="NCBI Taxonomy" id="412755"/>
    <lineage>
        <taxon>unclassified sequences</taxon>
        <taxon>metagenomes</taxon>
        <taxon>ecological metagenomes</taxon>
    </lineage>
</organism>
<name>X1G7Y6_9ZZZZ</name>
<gene>
    <name evidence="1" type="ORF">S03H2_16026</name>
</gene>
<reference evidence="1" key="1">
    <citation type="journal article" date="2014" name="Front. Microbiol.">
        <title>High frequency of phylogenetically diverse reductive dehalogenase-homologous genes in deep subseafloor sedimentary metagenomes.</title>
        <authorList>
            <person name="Kawai M."/>
            <person name="Futagami T."/>
            <person name="Toyoda A."/>
            <person name="Takaki Y."/>
            <person name="Nishi S."/>
            <person name="Hori S."/>
            <person name="Arai W."/>
            <person name="Tsubouchi T."/>
            <person name="Morono Y."/>
            <person name="Uchiyama I."/>
            <person name="Ito T."/>
            <person name="Fujiyama A."/>
            <person name="Inagaki F."/>
            <person name="Takami H."/>
        </authorList>
    </citation>
    <scope>NUCLEOTIDE SEQUENCE</scope>
    <source>
        <strain evidence="1">Expedition CK06-06</strain>
    </source>
</reference>
<evidence type="ECO:0000313" key="1">
    <source>
        <dbReference type="EMBL" id="GAH37669.1"/>
    </source>
</evidence>
<dbReference type="AlphaFoldDB" id="X1G7Y6"/>
<dbReference type="InterPro" id="IPR009003">
    <property type="entry name" value="Peptidase_S1_PA"/>
</dbReference>
<protein>
    <recommendedName>
        <fullName evidence="2">Serine protease</fullName>
    </recommendedName>
</protein>